<dbReference type="InterPro" id="IPR018910">
    <property type="entry name" value="LpqB_C"/>
</dbReference>
<sequence length="609" mass="64900">MNPKKPSAFRSLLAAVVISALGLTACAQIPVEGKVSSLKIDVPDPGLIYLSVNGPVTGADPEQIVEGFISAQVAGQKDDWKVAKEFLTPAAAAKWQPVGHTTVFAGELLLKPAEPSTTGEDHADGEAEGQTEDQTEEPADDLGDSPSRAQPTATSSARAVSVEGTINVSATIDANGIYTEALPDAQNKLNFDLIKDDNGQWRISTVADGYYISQPIFHSQFRPVSVYFLSRDEKYLVPEIRWFWRTRAETYAVNALLAGPSEWLRDAVTTAIPSGTRLVYDSVSVDANGMAHVNLSGEALTVSAADRSNLTSQIEATLLRLPGVRSIDIQVNSVDFQQNTNPELIRDPILASTPVVLTGDRLQRLSGRTVEPLETFDSLAGLDITGMSLDETQTYGALRLGKDQLVTIPVPGEQHVTLMTGNDLVAPSIDRFGWVWSGESLSTPNLRAVNRDGTEVQVSANWLAERSIIDIKVSHDGARIAIISAVGEQSQIEVAAVIRDGSNVPQSLSDPVTVGSALGEATLMQWLDESTLAVVGHSATSDLESLFTVTVGGRSEMISNVTGAVSMGAGRGLRSLFIGTNTEEILSRTSTGASWSTVLEDASFPTFPG</sequence>
<name>A0AAU7DXL5_9MICO</name>
<organism evidence="4">
    <name type="scientific">Jonesiaceae bacterium BS-20</name>
    <dbReference type="NCBI Taxonomy" id="3120821"/>
    <lineage>
        <taxon>Bacteria</taxon>
        <taxon>Bacillati</taxon>
        <taxon>Actinomycetota</taxon>
        <taxon>Actinomycetes</taxon>
        <taxon>Micrococcales</taxon>
        <taxon>Jonesiaceae</taxon>
    </lineage>
</organism>
<dbReference type="PROSITE" id="PS51257">
    <property type="entry name" value="PROKAR_LIPOPROTEIN"/>
    <property type="match status" value="1"/>
</dbReference>
<feature type="signal peptide" evidence="2">
    <location>
        <begin position="1"/>
        <end position="27"/>
    </location>
</feature>
<evidence type="ECO:0000313" key="4">
    <source>
        <dbReference type="EMBL" id="XBH22020.1"/>
    </source>
</evidence>
<evidence type="ECO:0000256" key="1">
    <source>
        <dbReference type="SAM" id="MobiDB-lite"/>
    </source>
</evidence>
<dbReference type="AlphaFoldDB" id="A0AAU7DXL5"/>
<feature type="chain" id="PRO_5043716971" evidence="2">
    <location>
        <begin position="28"/>
        <end position="609"/>
    </location>
</feature>
<dbReference type="EMBL" id="CP146203">
    <property type="protein sequence ID" value="XBH22020.1"/>
    <property type="molecule type" value="Genomic_DNA"/>
</dbReference>
<feature type="compositionally biased region" description="Acidic residues" evidence="1">
    <location>
        <begin position="126"/>
        <end position="143"/>
    </location>
</feature>
<dbReference type="Pfam" id="PF10647">
    <property type="entry name" value="Gmad1"/>
    <property type="match status" value="1"/>
</dbReference>
<dbReference type="InterPro" id="IPR019606">
    <property type="entry name" value="GerMN"/>
</dbReference>
<evidence type="ECO:0000256" key="2">
    <source>
        <dbReference type="SAM" id="SignalP"/>
    </source>
</evidence>
<protein>
    <submittedName>
        <fullName evidence="4">LpqB family beta-propeller domain-containing protein</fullName>
    </submittedName>
</protein>
<feature type="compositionally biased region" description="Polar residues" evidence="1">
    <location>
        <begin position="147"/>
        <end position="159"/>
    </location>
</feature>
<dbReference type="SMART" id="SM00909">
    <property type="entry name" value="Germane"/>
    <property type="match status" value="1"/>
</dbReference>
<dbReference type="Pfam" id="PF10646">
    <property type="entry name" value="Germane"/>
    <property type="match status" value="1"/>
</dbReference>
<feature type="region of interest" description="Disordered" evidence="1">
    <location>
        <begin position="113"/>
        <end position="159"/>
    </location>
</feature>
<dbReference type="Pfam" id="PF25976">
    <property type="entry name" value="LpqB_N"/>
    <property type="match status" value="2"/>
</dbReference>
<proteinExistence type="predicted"/>
<feature type="domain" description="GerMN" evidence="3">
    <location>
        <begin position="249"/>
        <end position="340"/>
    </location>
</feature>
<accession>A0AAU7DXL5</accession>
<reference evidence="4" key="1">
    <citation type="submission" date="2024-02" db="EMBL/GenBank/DDBJ databases">
        <title>Tomenella chthoni gen. nov. sp. nov., a member of the family Jonesiaceae isolated from bat guano.</title>
        <authorList>
            <person name="Miller S.L."/>
            <person name="King J."/>
            <person name="Sankaranarayanan K."/>
            <person name="Lawson P.A."/>
        </authorList>
    </citation>
    <scope>NUCLEOTIDE SEQUENCE</scope>
    <source>
        <strain evidence="4">BS-20</strain>
    </source>
</reference>
<dbReference type="InterPro" id="IPR059026">
    <property type="entry name" value="LpqB_N"/>
</dbReference>
<gene>
    <name evidence="4" type="ORF">V5R04_01970</name>
</gene>
<evidence type="ECO:0000259" key="3">
    <source>
        <dbReference type="SMART" id="SM00909"/>
    </source>
</evidence>
<keyword evidence="2" id="KW-0732">Signal</keyword>